<dbReference type="GO" id="GO:0004521">
    <property type="term" value="F:RNA endonuclease activity"/>
    <property type="evidence" value="ECO:0007669"/>
    <property type="project" value="TreeGrafter"/>
</dbReference>
<dbReference type="Pfam" id="PF00753">
    <property type="entry name" value="Lactamase_B"/>
    <property type="match status" value="1"/>
</dbReference>
<accession>A0A4V1Z1N3</accession>
<dbReference type="InterPro" id="IPR022712">
    <property type="entry name" value="Beta_Casp"/>
</dbReference>
<dbReference type="RefSeq" id="WP_129987781.1">
    <property type="nucleotide sequence ID" value="NZ_SDPU01000023.1"/>
</dbReference>
<dbReference type="Pfam" id="PF07521">
    <property type="entry name" value="RMMBL"/>
    <property type="match status" value="1"/>
</dbReference>
<comment type="caution">
    <text evidence="5">The sequence shown here is derived from an EMBL/GenBank/DDBJ whole genome shotgun (WGS) entry which is preliminary data.</text>
</comment>
<dbReference type="CDD" id="cd16295">
    <property type="entry name" value="TTHA0252-CPSF-like_MBL-fold"/>
    <property type="match status" value="1"/>
</dbReference>
<dbReference type="SUPFAM" id="SSF56281">
    <property type="entry name" value="Metallo-hydrolase/oxidoreductase"/>
    <property type="match status" value="1"/>
</dbReference>
<dbReference type="AlphaFoldDB" id="A0A4V1Z1N3"/>
<evidence type="ECO:0000256" key="2">
    <source>
        <dbReference type="SAM" id="MobiDB-lite"/>
    </source>
</evidence>
<evidence type="ECO:0000313" key="6">
    <source>
        <dbReference type="Proteomes" id="UP000291189"/>
    </source>
</evidence>
<dbReference type="InterPro" id="IPR001279">
    <property type="entry name" value="Metallo-B-lactamas"/>
</dbReference>
<dbReference type="PANTHER" id="PTHR11203">
    <property type="entry name" value="CLEAVAGE AND POLYADENYLATION SPECIFICITY FACTOR FAMILY MEMBER"/>
    <property type="match status" value="1"/>
</dbReference>
<evidence type="ECO:0000259" key="4">
    <source>
        <dbReference type="SMART" id="SM01027"/>
    </source>
</evidence>
<organism evidence="5 6">
    <name type="scientific">Nocardioides iriomotensis</name>
    <dbReference type="NCBI Taxonomy" id="715784"/>
    <lineage>
        <taxon>Bacteria</taxon>
        <taxon>Bacillati</taxon>
        <taxon>Actinomycetota</taxon>
        <taxon>Actinomycetes</taxon>
        <taxon>Propionibacteriales</taxon>
        <taxon>Nocardioidaceae</taxon>
        <taxon>Nocardioides</taxon>
    </lineage>
</organism>
<dbReference type="OrthoDB" id="2971563at2"/>
<evidence type="ECO:0000256" key="1">
    <source>
        <dbReference type="ARBA" id="ARBA00022801"/>
    </source>
</evidence>
<keyword evidence="1 5" id="KW-0378">Hydrolase</keyword>
<evidence type="ECO:0000313" key="5">
    <source>
        <dbReference type="EMBL" id="RYU11506.1"/>
    </source>
</evidence>
<dbReference type="EMBL" id="SDPU01000023">
    <property type="protein sequence ID" value="RYU11506.1"/>
    <property type="molecule type" value="Genomic_DNA"/>
</dbReference>
<reference evidence="5 6" key="1">
    <citation type="submission" date="2019-01" db="EMBL/GenBank/DDBJ databases">
        <title>Nocardioides guangzhouensis sp. nov., an actinobacterium isolated from soil.</title>
        <authorList>
            <person name="Fu Y."/>
            <person name="Cai Y."/>
            <person name="Lin Z."/>
            <person name="Chen P."/>
        </authorList>
    </citation>
    <scope>NUCLEOTIDE SEQUENCE [LARGE SCALE GENOMIC DNA]</scope>
    <source>
        <strain evidence="5 6">NBRC 105384</strain>
    </source>
</reference>
<feature type="region of interest" description="Disordered" evidence="2">
    <location>
        <begin position="1"/>
        <end position="26"/>
    </location>
</feature>
<dbReference type="Proteomes" id="UP000291189">
    <property type="component" value="Unassembled WGS sequence"/>
</dbReference>
<name>A0A4V1Z1N3_9ACTN</name>
<dbReference type="GO" id="GO:0016787">
    <property type="term" value="F:hydrolase activity"/>
    <property type="evidence" value="ECO:0007669"/>
    <property type="project" value="UniProtKB-KW"/>
</dbReference>
<sequence length="483" mass="52091">MTTPTQVQPTTRPTTRPSPDRAKQPTPTLTFLGAAGTVTGSRFLVGRPEPLLLVDAGLYQGPSDLRRRNWEPLPLDASRLAAVVLTHAHLDHCGYLPRLVRDGFRGPVVCTPQTADLAEIVLRDSAHLQEEDAEYANRAGWSRHDPALPLYDTADAEASIRLFSPVDYRWPVPLGDGVEVTLHPAGHILGSAVVDLHVDGRHVAFSGDLGRPGHPLLRPPGPPPTAGTLVLESTYGDRSHPAAGPALLAGAVRRTIGRGGSVLIPAFAVDRTELVLLELARLTEEGRIPRVPVYVDSPMALRALDVYRRSLREGSIQFDEGAAALLTLDDVLDLHRVSDVAGSQELNSPTYPSIVVSASGMATGGRVVHHLKHQLDDSRNCVVLAGYQAEGTRGRQLLDGAGHLKMHGRYVQVRADIVQVPYFSVHADSDDLVAWVASAEEPPRTVYVVHGEADASRVLARRLEDELGICAVVPGLGERVRLD</sequence>
<dbReference type="Gene3D" id="3.40.50.10890">
    <property type="match status" value="1"/>
</dbReference>
<feature type="domain" description="Metallo-beta-lactamase" evidence="3">
    <location>
        <begin position="39"/>
        <end position="247"/>
    </location>
</feature>
<dbReference type="InterPro" id="IPR050698">
    <property type="entry name" value="MBL"/>
</dbReference>
<proteinExistence type="predicted"/>
<feature type="domain" description="Beta-Casp" evidence="4">
    <location>
        <begin position="272"/>
        <end position="397"/>
    </location>
</feature>
<dbReference type="SMART" id="SM01027">
    <property type="entry name" value="Beta-Casp"/>
    <property type="match status" value="1"/>
</dbReference>
<keyword evidence="6" id="KW-1185">Reference proteome</keyword>
<dbReference type="Pfam" id="PF10996">
    <property type="entry name" value="Beta-Casp"/>
    <property type="match status" value="1"/>
</dbReference>
<dbReference type="PANTHER" id="PTHR11203:SF37">
    <property type="entry name" value="INTEGRATOR COMPLEX SUBUNIT 11"/>
    <property type="match status" value="1"/>
</dbReference>
<feature type="compositionally biased region" description="Low complexity" evidence="2">
    <location>
        <begin position="1"/>
        <end position="17"/>
    </location>
</feature>
<gene>
    <name evidence="5" type="ORF">ETU37_13110</name>
</gene>
<dbReference type="SMART" id="SM00849">
    <property type="entry name" value="Lactamase_B"/>
    <property type="match status" value="1"/>
</dbReference>
<dbReference type="InterPro" id="IPR036866">
    <property type="entry name" value="RibonucZ/Hydroxyglut_hydro"/>
</dbReference>
<dbReference type="InterPro" id="IPR011108">
    <property type="entry name" value="RMMBL"/>
</dbReference>
<protein>
    <submittedName>
        <fullName evidence="5">MBL fold metallo-hydrolase</fullName>
    </submittedName>
</protein>
<dbReference type="Gene3D" id="3.60.15.10">
    <property type="entry name" value="Ribonuclease Z/Hydroxyacylglutathione hydrolase-like"/>
    <property type="match status" value="1"/>
</dbReference>
<evidence type="ECO:0000259" key="3">
    <source>
        <dbReference type="SMART" id="SM00849"/>
    </source>
</evidence>